<evidence type="ECO:0000313" key="3">
    <source>
        <dbReference type="Proteomes" id="UP001634747"/>
    </source>
</evidence>
<gene>
    <name evidence="2" type="ORF">ACK2TP_07780</name>
</gene>
<sequence length="168" mass="18545">MAEKNYSGAEGIEKIRELIHDVHIAMLTTVTEDGSLRARPMANPDRPFDGTLWFITRIDSSKTDEIRHDSEVLVSYAEPKDGKYIALSGKARIVRDRAQIHEHWTPAAKAWFPEGEDDPAAALIRVTVDSAEYWDANRSTIVRLAKLAIASVTGADNNNVGDSGKISV</sequence>
<comment type="caution">
    <text evidence="2">The sequence shown here is derived from an EMBL/GenBank/DDBJ whole genome shotgun (WGS) entry which is preliminary data.</text>
</comment>
<accession>A0ABW9KM44</accession>
<reference evidence="2 3" key="1">
    <citation type="submission" date="2024-12" db="EMBL/GenBank/DDBJ databases">
        <authorList>
            <person name="Lee Y."/>
        </authorList>
    </citation>
    <scope>NUCLEOTIDE SEQUENCE [LARGE SCALE GENOMIC DNA]</scope>
    <source>
        <strain evidence="2 3">03SUJ4</strain>
    </source>
</reference>
<keyword evidence="3" id="KW-1185">Reference proteome</keyword>
<organism evidence="2 3">
    <name type="scientific">Terriglobus aquaticus</name>
    <dbReference type="NCBI Taxonomy" id="940139"/>
    <lineage>
        <taxon>Bacteria</taxon>
        <taxon>Pseudomonadati</taxon>
        <taxon>Acidobacteriota</taxon>
        <taxon>Terriglobia</taxon>
        <taxon>Terriglobales</taxon>
        <taxon>Acidobacteriaceae</taxon>
        <taxon>Terriglobus</taxon>
    </lineage>
</organism>
<protein>
    <submittedName>
        <fullName evidence="2">Pyridoxamine 5'-phosphate oxidase family protein</fullName>
    </submittedName>
</protein>
<dbReference type="RefSeq" id="WP_263412821.1">
    <property type="nucleotide sequence ID" value="NZ_BAABBH010000001.1"/>
</dbReference>
<dbReference type="SUPFAM" id="SSF50475">
    <property type="entry name" value="FMN-binding split barrel"/>
    <property type="match status" value="1"/>
</dbReference>
<feature type="domain" description="General stress protein FMN-binding split barrel" evidence="1">
    <location>
        <begin position="12"/>
        <end position="156"/>
    </location>
</feature>
<dbReference type="EMBL" id="JBJYXY010000001">
    <property type="protein sequence ID" value="MFN2975660.1"/>
    <property type="molecule type" value="Genomic_DNA"/>
</dbReference>
<evidence type="ECO:0000313" key="2">
    <source>
        <dbReference type="EMBL" id="MFN2975660.1"/>
    </source>
</evidence>
<dbReference type="InterPro" id="IPR052917">
    <property type="entry name" value="Stress-Dev_Protein"/>
</dbReference>
<dbReference type="InterPro" id="IPR038725">
    <property type="entry name" value="YdaG_split_barrel_FMN-bd"/>
</dbReference>
<dbReference type="Proteomes" id="UP001634747">
    <property type="component" value="Unassembled WGS sequence"/>
</dbReference>
<dbReference type="PANTHER" id="PTHR34818">
    <property type="entry name" value="PROTEIN BLI-3"/>
    <property type="match status" value="1"/>
</dbReference>
<evidence type="ECO:0000259" key="1">
    <source>
        <dbReference type="Pfam" id="PF16242"/>
    </source>
</evidence>
<dbReference type="Gene3D" id="2.30.110.10">
    <property type="entry name" value="Electron Transport, Fmn-binding Protein, Chain A"/>
    <property type="match status" value="1"/>
</dbReference>
<dbReference type="Pfam" id="PF16242">
    <property type="entry name" value="Pyrid_ox_like"/>
    <property type="match status" value="1"/>
</dbReference>
<dbReference type="InterPro" id="IPR012349">
    <property type="entry name" value="Split_barrel_FMN-bd"/>
</dbReference>
<name>A0ABW9KM44_9BACT</name>
<proteinExistence type="predicted"/>
<dbReference type="PANTHER" id="PTHR34818:SF1">
    <property type="entry name" value="PROTEIN BLI-3"/>
    <property type="match status" value="1"/>
</dbReference>